<dbReference type="InterPro" id="IPR011640">
    <property type="entry name" value="Fe2_transport_prot_B_C"/>
</dbReference>
<dbReference type="CDD" id="cd01879">
    <property type="entry name" value="FeoB"/>
    <property type="match status" value="1"/>
</dbReference>
<feature type="binding site" evidence="15">
    <location>
        <begin position="9"/>
        <end position="16"/>
    </location>
    <ligand>
        <name>GTP</name>
        <dbReference type="ChEBI" id="CHEBI:37565"/>
        <label>1</label>
    </ligand>
</feature>
<keyword evidence="9 17" id="KW-1133">Transmembrane helix</keyword>
<evidence type="ECO:0000256" key="13">
    <source>
        <dbReference type="ARBA" id="ARBA00023136"/>
    </source>
</evidence>
<feature type="binding site" evidence="15">
    <location>
        <begin position="54"/>
        <end position="57"/>
    </location>
    <ligand>
        <name>GTP</name>
        <dbReference type="ChEBI" id="CHEBI:37565"/>
        <label>1</label>
    </ligand>
</feature>
<evidence type="ECO:0000256" key="12">
    <source>
        <dbReference type="ARBA" id="ARBA00023134"/>
    </source>
</evidence>
<dbReference type="InterPro" id="IPR027417">
    <property type="entry name" value="P-loop_NTPase"/>
</dbReference>
<keyword evidence="6" id="KW-0997">Cell inner membrane</keyword>
<keyword evidence="16" id="KW-0460">Magnesium</keyword>
<evidence type="ECO:0000313" key="20">
    <source>
        <dbReference type="Proteomes" id="UP000237883"/>
    </source>
</evidence>
<reference evidence="20" key="1">
    <citation type="submission" date="2018-02" db="EMBL/GenBank/DDBJ databases">
        <authorList>
            <person name="Holder M.E."/>
            <person name="Ajami N.J."/>
            <person name="Petrosino J.F."/>
        </authorList>
    </citation>
    <scope>NUCLEOTIDE SEQUENCE [LARGE SCALE GENOMIC DNA]</scope>
    <source>
        <strain evidence="20">CCUG 47132</strain>
    </source>
</reference>
<dbReference type="GeneID" id="78390644"/>
<keyword evidence="10 17" id="KW-0408">Iron</keyword>
<keyword evidence="5 17" id="KW-0410">Iron transport</keyword>
<evidence type="ECO:0000256" key="5">
    <source>
        <dbReference type="ARBA" id="ARBA00022496"/>
    </source>
</evidence>
<feature type="binding site" evidence="15">
    <location>
        <begin position="114"/>
        <end position="117"/>
    </location>
    <ligand>
        <name>GTP</name>
        <dbReference type="ChEBI" id="CHEBI:37565"/>
        <label>1</label>
    </ligand>
</feature>
<dbReference type="GO" id="GO:0005525">
    <property type="term" value="F:GTP binding"/>
    <property type="evidence" value="ECO:0007669"/>
    <property type="project" value="UniProtKB-KW"/>
</dbReference>
<evidence type="ECO:0000313" key="19">
    <source>
        <dbReference type="EMBL" id="AVM47342.1"/>
    </source>
</evidence>
<evidence type="ECO:0000256" key="9">
    <source>
        <dbReference type="ARBA" id="ARBA00022989"/>
    </source>
</evidence>
<dbReference type="FunFam" id="3.40.50.300:FF:000426">
    <property type="entry name" value="Ferrous iron transport protein B"/>
    <property type="match status" value="1"/>
</dbReference>
<dbReference type="InterPro" id="IPR011642">
    <property type="entry name" value="Gate_dom"/>
</dbReference>
<dbReference type="Gene3D" id="3.40.50.300">
    <property type="entry name" value="P-loop containing nucleotide triphosphate hydrolases"/>
    <property type="match status" value="1"/>
</dbReference>
<evidence type="ECO:0000256" key="7">
    <source>
        <dbReference type="ARBA" id="ARBA00022692"/>
    </source>
</evidence>
<dbReference type="PANTHER" id="PTHR43185:SF1">
    <property type="entry name" value="FE(2+) TRANSPORTER FEOB"/>
    <property type="match status" value="1"/>
</dbReference>
<keyword evidence="20" id="KW-1185">Reference proteome</keyword>
<evidence type="ECO:0000256" key="11">
    <source>
        <dbReference type="ARBA" id="ARBA00023065"/>
    </source>
</evidence>
<dbReference type="Proteomes" id="UP000237883">
    <property type="component" value="Chromosome"/>
</dbReference>
<dbReference type="RefSeq" id="WP_106056024.1">
    <property type="nucleotide sequence ID" value="NZ_CP027228.1"/>
</dbReference>
<feature type="transmembrane region" description="Helical" evidence="17">
    <location>
        <begin position="397"/>
        <end position="417"/>
    </location>
</feature>
<dbReference type="Pfam" id="PF17910">
    <property type="entry name" value="FeoB_Cyto"/>
    <property type="match status" value="1"/>
</dbReference>
<comment type="similarity">
    <text evidence="17">Belongs to the TRAFAC class TrmE-Era-EngA-EngB-Septin-like GTPase superfamily. FeoB GTPase (TC 9.A.8) family.</text>
</comment>
<evidence type="ECO:0000259" key="18">
    <source>
        <dbReference type="PROSITE" id="PS51711"/>
    </source>
</evidence>
<evidence type="ECO:0000256" key="8">
    <source>
        <dbReference type="ARBA" id="ARBA00022741"/>
    </source>
</evidence>
<dbReference type="Pfam" id="PF07664">
    <property type="entry name" value="FeoB_C"/>
    <property type="match status" value="1"/>
</dbReference>
<keyword evidence="11" id="KW-0406">Ion transport</keyword>
<keyword evidence="12 15" id="KW-0342">GTP-binding</keyword>
<dbReference type="InterPro" id="IPR003373">
    <property type="entry name" value="Fe2_transport_prot-B"/>
</dbReference>
<feature type="transmembrane region" description="Helical" evidence="17">
    <location>
        <begin position="682"/>
        <end position="701"/>
    </location>
</feature>
<name>A0A2S0L216_9FIRM</name>
<feature type="transmembrane region" description="Helical" evidence="17">
    <location>
        <begin position="283"/>
        <end position="301"/>
    </location>
</feature>
<dbReference type="NCBIfam" id="TIGR00437">
    <property type="entry name" value="feoB"/>
    <property type="match status" value="1"/>
</dbReference>
<dbReference type="InterPro" id="IPR041069">
    <property type="entry name" value="FeoB_Cyto"/>
</dbReference>
<keyword evidence="8 15" id="KW-0547">Nucleotide-binding</keyword>
<sequence length="718" mass="78550">MSLKIALAGNPNCGKTTLFNALTGSAQYVGNWPGVTVEKKDGKLRGHKDVIVQDLPGIYSLSPYTLEEVVTRNYLVNEKPDAIINIIDGTNLERNLYLTTQLLELNIPVVIAVNMMDLVEKNGDTINLDKLSEELGCAVLPISALKGSGSKELIKKALEVAEAHQPGELPHVFNGSVEHAIAHIEESIEKIVSKENLRWYAIKLFERDEKIVEELALDAELSKHIEEHIADCEAELDDDAESIVINQRYAYINKVAPKAMTKKANHEKLSTSDKIDRIVTNRLLALPIFVAIMYLVYWLAISKIGTPLTDWANDTLFDGWVKPGVKTGLESLGASGWVVSLVVDGVINGVGSVLGFTPQMACVFLCLSILEDCGYMARVAFIMDRIFRRFGLSGKSFIPFLISSGCGVPGIMATRTIENEKDRRMTMMTTTAIPCGAKLPVIATISAYILGNKWWVAPLMYFVGIGIVICSCIILKKTKQFAGDPAPFIMELPNYHIPSAKGVLIHVWERVWAFVKKAGTILFLCVVVMWVLSSYGFSHGSFGAVDAKDSLMADIGGAVAFIFKPLGFGTWQAVASSVSGFVAKEGIVSTMGVLSGLGAIENYNASMRTAFDAFFPTTIAAISFLMFNLFDSPCLAAISTVAKEMNNRNHFWHTIIFQNVSAYLFALVVYQLVGLAIGEVAFGVWTVVAAVIAVFVLYLLFRPDPNKKRMLDGSEGAK</sequence>
<comment type="caution">
    <text evidence="17">Lacks conserved residue(s) required for the propagation of feature annotation.</text>
</comment>
<accession>A0A2S0L216</accession>
<feature type="binding site" evidence="16">
    <location>
        <position position="23"/>
    </location>
    <ligand>
        <name>Mg(2+)</name>
        <dbReference type="ChEBI" id="CHEBI:18420"/>
        <label>2</label>
    </ligand>
</feature>
<evidence type="ECO:0000256" key="15">
    <source>
        <dbReference type="PIRSR" id="PIRSR603373-1"/>
    </source>
</evidence>
<keyword evidence="7 17" id="KW-0812">Transmembrane</keyword>
<dbReference type="AlphaFoldDB" id="A0A2S0L216"/>
<feature type="domain" description="FeoB-type G" evidence="18">
    <location>
        <begin position="2"/>
        <end position="163"/>
    </location>
</feature>
<comment type="subcellular location">
    <subcellularLocation>
        <location evidence="2">Cell inner membrane</location>
        <topology evidence="2">Multi-pass membrane protein</topology>
    </subcellularLocation>
    <subcellularLocation>
        <location evidence="17">Cell membrane</location>
        <topology evidence="17">Multi-pass membrane protein</topology>
    </subcellularLocation>
</comment>
<dbReference type="SUPFAM" id="SSF52540">
    <property type="entry name" value="P-loop containing nucleoside triphosphate hydrolases"/>
    <property type="match status" value="1"/>
</dbReference>
<feature type="binding site" evidence="16">
    <location>
        <position position="21"/>
    </location>
    <ligand>
        <name>Mg(2+)</name>
        <dbReference type="ChEBI" id="CHEBI:18420"/>
        <label>2</label>
    </ligand>
</feature>
<proteinExistence type="inferred from homology"/>
<organism evidence="19 20">
    <name type="scientific">Mogibacterium diversum</name>
    <dbReference type="NCBI Taxonomy" id="114527"/>
    <lineage>
        <taxon>Bacteria</taxon>
        <taxon>Bacillati</taxon>
        <taxon>Bacillota</taxon>
        <taxon>Clostridia</taxon>
        <taxon>Peptostreptococcales</taxon>
        <taxon>Anaerovoracaceae</taxon>
        <taxon>Mogibacterium</taxon>
    </lineage>
</organism>
<keyword evidence="4" id="KW-1003">Cell membrane</keyword>
<evidence type="ECO:0000256" key="1">
    <source>
        <dbReference type="ARBA" id="ARBA00003926"/>
    </source>
</evidence>
<evidence type="ECO:0000256" key="16">
    <source>
        <dbReference type="PIRSR" id="PIRSR603373-2"/>
    </source>
</evidence>
<dbReference type="GO" id="GO:0015093">
    <property type="term" value="F:ferrous iron transmembrane transporter activity"/>
    <property type="evidence" value="ECO:0007669"/>
    <property type="project" value="UniProtKB-UniRule"/>
</dbReference>
<dbReference type="PROSITE" id="PS51711">
    <property type="entry name" value="G_FEOB"/>
    <property type="match status" value="1"/>
</dbReference>
<dbReference type="InterPro" id="IPR050860">
    <property type="entry name" value="FeoB_GTPase"/>
</dbReference>
<evidence type="ECO:0000256" key="17">
    <source>
        <dbReference type="RuleBase" id="RU362098"/>
    </source>
</evidence>
<evidence type="ECO:0000256" key="14">
    <source>
        <dbReference type="NCBIfam" id="TIGR00437"/>
    </source>
</evidence>
<feature type="transmembrane region" description="Helical" evidence="17">
    <location>
        <begin position="518"/>
        <end position="537"/>
    </location>
</feature>
<feature type="transmembrane region" description="Helical" evidence="17">
    <location>
        <begin position="455"/>
        <end position="475"/>
    </location>
</feature>
<keyword evidence="3 17" id="KW-0813">Transport</keyword>
<dbReference type="GO" id="GO:0005886">
    <property type="term" value="C:plasma membrane"/>
    <property type="evidence" value="ECO:0007669"/>
    <property type="project" value="UniProtKB-SubCell"/>
</dbReference>
<dbReference type="Pfam" id="PF07670">
    <property type="entry name" value="Gate"/>
    <property type="match status" value="2"/>
</dbReference>
<dbReference type="OrthoDB" id="9809127at2"/>
<feature type="binding site" evidence="16">
    <location>
        <position position="24"/>
    </location>
    <ligand>
        <name>Mg(2+)</name>
        <dbReference type="ChEBI" id="CHEBI:18420"/>
        <label>2</label>
    </ligand>
</feature>
<dbReference type="EMBL" id="CP027228">
    <property type="protein sequence ID" value="AVM47342.1"/>
    <property type="molecule type" value="Genomic_DNA"/>
</dbReference>
<keyword evidence="13 17" id="KW-0472">Membrane</keyword>
<dbReference type="InterPro" id="IPR030389">
    <property type="entry name" value="G_FEOB_dom"/>
</dbReference>
<evidence type="ECO:0000256" key="2">
    <source>
        <dbReference type="ARBA" id="ARBA00004429"/>
    </source>
</evidence>
<dbReference type="GO" id="GO:0046872">
    <property type="term" value="F:metal ion binding"/>
    <property type="evidence" value="ECO:0007669"/>
    <property type="project" value="UniProtKB-KW"/>
</dbReference>
<evidence type="ECO:0000256" key="3">
    <source>
        <dbReference type="ARBA" id="ARBA00022448"/>
    </source>
</evidence>
<dbReference type="KEGG" id="mdv:C5Q96_00080"/>
<feature type="transmembrane region" description="Helical" evidence="17">
    <location>
        <begin position="429"/>
        <end position="449"/>
    </location>
</feature>
<feature type="binding site" evidence="16">
    <location>
        <position position="20"/>
    </location>
    <ligand>
        <name>Mg(2+)</name>
        <dbReference type="ChEBI" id="CHEBI:18420"/>
        <label>2</label>
    </ligand>
</feature>
<evidence type="ECO:0000256" key="10">
    <source>
        <dbReference type="ARBA" id="ARBA00023004"/>
    </source>
</evidence>
<keyword evidence="16" id="KW-0479">Metal-binding</keyword>
<evidence type="ECO:0000256" key="6">
    <source>
        <dbReference type="ARBA" id="ARBA00022519"/>
    </source>
</evidence>
<evidence type="ECO:0000256" key="4">
    <source>
        <dbReference type="ARBA" id="ARBA00022475"/>
    </source>
</evidence>
<comment type="function">
    <text evidence="1 17">Probable transporter of a GTP-driven Fe(2+) uptake system.</text>
</comment>
<dbReference type="Gene3D" id="1.10.287.1770">
    <property type="match status" value="1"/>
</dbReference>
<dbReference type="Pfam" id="PF02421">
    <property type="entry name" value="FeoB_N"/>
    <property type="match status" value="1"/>
</dbReference>
<feature type="transmembrane region" description="Helical" evidence="17">
    <location>
        <begin position="651"/>
        <end position="670"/>
    </location>
</feature>
<dbReference type="PANTHER" id="PTHR43185">
    <property type="entry name" value="FERROUS IRON TRANSPORT PROTEIN B"/>
    <property type="match status" value="1"/>
</dbReference>
<feature type="binding site" evidence="15">
    <location>
        <begin position="34"/>
        <end position="38"/>
    </location>
    <ligand>
        <name>GTP</name>
        <dbReference type="ChEBI" id="CHEBI:37565"/>
        <label>1</label>
    </ligand>
</feature>
<gene>
    <name evidence="19" type="primary">feoB</name>
    <name evidence="19" type="ORF">C5Q96_00080</name>
</gene>
<protein>
    <recommendedName>
        <fullName evidence="14 17">Ferrous iron transport protein B</fullName>
    </recommendedName>
</protein>